<organism evidence="1 2">
    <name type="scientific">Caballeronia catudaia</name>
    <dbReference type="NCBI Taxonomy" id="1777136"/>
    <lineage>
        <taxon>Bacteria</taxon>
        <taxon>Pseudomonadati</taxon>
        <taxon>Pseudomonadota</taxon>
        <taxon>Betaproteobacteria</taxon>
        <taxon>Burkholderiales</taxon>
        <taxon>Burkholderiaceae</taxon>
        <taxon>Caballeronia</taxon>
    </lineage>
</organism>
<dbReference type="OrthoDB" id="9132558at2"/>
<proteinExistence type="predicted"/>
<name>A0A158BU25_9BURK</name>
<gene>
    <name evidence="1" type="ORF">AWB75_04037</name>
</gene>
<dbReference type="Proteomes" id="UP000054870">
    <property type="component" value="Unassembled WGS sequence"/>
</dbReference>
<comment type="caution">
    <text evidence="1">The sequence shown here is derived from an EMBL/GenBank/DDBJ whole genome shotgun (WGS) entry which is preliminary data.</text>
</comment>
<dbReference type="RefSeq" id="WP_061125846.1">
    <property type="nucleotide sequence ID" value="NZ_FCOF02000018.1"/>
</dbReference>
<evidence type="ECO:0000313" key="2">
    <source>
        <dbReference type="Proteomes" id="UP000054870"/>
    </source>
</evidence>
<dbReference type="AlphaFoldDB" id="A0A158BU25"/>
<reference evidence="1" key="1">
    <citation type="submission" date="2016-01" db="EMBL/GenBank/DDBJ databases">
        <authorList>
            <person name="Peeters C."/>
        </authorList>
    </citation>
    <scope>NUCLEOTIDE SEQUENCE [LARGE SCALE GENOMIC DNA]</scope>
    <source>
        <strain evidence="1">LMG 29318</strain>
    </source>
</reference>
<dbReference type="EMBL" id="FCOF02000018">
    <property type="protein sequence ID" value="SAK73573.1"/>
    <property type="molecule type" value="Genomic_DNA"/>
</dbReference>
<evidence type="ECO:0000313" key="1">
    <source>
        <dbReference type="EMBL" id="SAK73573.1"/>
    </source>
</evidence>
<accession>A0A158BU25</accession>
<sequence>MYIFSVEEAQRDLPKILEMVAQGKDVAIGGERPVLLLKVRSVGNFDNDNPEATGSIIVIDPEDESAFEDEAFKPLPDDIIDQMVNGPLFPEEANAIQESR</sequence>
<protein>
    <submittedName>
        <fullName evidence="1">Uncharacterized protein</fullName>
    </submittedName>
</protein>
<keyword evidence="2" id="KW-1185">Reference proteome</keyword>